<evidence type="ECO:0000256" key="4">
    <source>
        <dbReference type="ARBA" id="ARBA00022737"/>
    </source>
</evidence>
<evidence type="ECO:0000256" key="7">
    <source>
        <dbReference type="SAM" id="Phobius"/>
    </source>
</evidence>
<dbReference type="PANTHER" id="PTHR43652">
    <property type="entry name" value="BASIC AMINO ACID ANTIPORTER YFCC-RELATED"/>
    <property type="match status" value="1"/>
</dbReference>
<dbReference type="EMBL" id="BSNJ01000011">
    <property type="protein sequence ID" value="GLQ22103.1"/>
    <property type="molecule type" value="Genomic_DNA"/>
</dbReference>
<evidence type="ECO:0000256" key="3">
    <source>
        <dbReference type="ARBA" id="ARBA00022692"/>
    </source>
</evidence>
<reference evidence="9" key="1">
    <citation type="journal article" date="2014" name="Int. J. Syst. Evol. Microbiol.">
        <title>Complete genome of a new Firmicutes species belonging to the dominant human colonic microbiota ('Ruminococcus bicirculans') reveals two chromosomes and a selective capacity to utilize plant glucans.</title>
        <authorList>
            <consortium name="NISC Comparative Sequencing Program"/>
            <person name="Wegmann U."/>
            <person name="Louis P."/>
            <person name="Goesmann A."/>
            <person name="Henrissat B."/>
            <person name="Duncan S.H."/>
            <person name="Flint H.J."/>
        </authorList>
    </citation>
    <scope>NUCLEOTIDE SEQUENCE</scope>
    <source>
        <strain evidence="9">NBRC 108216</strain>
    </source>
</reference>
<feature type="transmembrane region" description="Helical" evidence="7">
    <location>
        <begin position="39"/>
        <end position="59"/>
    </location>
</feature>
<evidence type="ECO:0000256" key="1">
    <source>
        <dbReference type="ARBA" id="ARBA00004141"/>
    </source>
</evidence>
<keyword evidence="6 7" id="KW-0472">Membrane</keyword>
<proteinExistence type="predicted"/>
<keyword evidence="3 7" id="KW-0812">Transmembrane</keyword>
<keyword evidence="2" id="KW-0813">Transport</keyword>
<evidence type="ECO:0000259" key="8">
    <source>
        <dbReference type="Pfam" id="PF03600"/>
    </source>
</evidence>
<evidence type="ECO:0000256" key="2">
    <source>
        <dbReference type="ARBA" id="ARBA00022448"/>
    </source>
</evidence>
<evidence type="ECO:0000256" key="5">
    <source>
        <dbReference type="ARBA" id="ARBA00022989"/>
    </source>
</evidence>
<keyword evidence="10" id="KW-1185">Reference proteome</keyword>
<feature type="transmembrane region" description="Helical" evidence="7">
    <location>
        <begin position="71"/>
        <end position="93"/>
    </location>
</feature>
<dbReference type="PANTHER" id="PTHR43652:SF2">
    <property type="entry name" value="BASIC AMINO ACID ANTIPORTER YFCC-RELATED"/>
    <property type="match status" value="1"/>
</dbReference>
<dbReference type="Proteomes" id="UP001161390">
    <property type="component" value="Unassembled WGS sequence"/>
</dbReference>
<sequence>MLSGAFIESAFLNNTPIVIVLIPVIAAIAAELGIARKRLLITLSYIAILGGTMTLIGTSSNHIVVGVPRDLGLEGFCIFEISAVGLVAGLVGISDLGLFGRFALPHDDDLTFSGDQQANELITRITFRDGADFLGTSIFCPISPVFSKE</sequence>
<comment type="caution">
    <text evidence="9">The sequence shown here is derived from an EMBL/GenBank/DDBJ whole genome shotgun (WGS) entry which is preliminary data.</text>
</comment>
<evidence type="ECO:0000313" key="9">
    <source>
        <dbReference type="EMBL" id="GLQ22103.1"/>
    </source>
</evidence>
<organism evidence="9 10">
    <name type="scientific">Algimonas porphyrae</name>
    <dbReference type="NCBI Taxonomy" id="1128113"/>
    <lineage>
        <taxon>Bacteria</taxon>
        <taxon>Pseudomonadati</taxon>
        <taxon>Pseudomonadota</taxon>
        <taxon>Alphaproteobacteria</taxon>
        <taxon>Maricaulales</taxon>
        <taxon>Robiginitomaculaceae</taxon>
        <taxon>Algimonas</taxon>
    </lineage>
</organism>
<keyword evidence="4" id="KW-0677">Repeat</keyword>
<feature type="domain" description="Citrate transporter-like" evidence="8">
    <location>
        <begin position="4"/>
        <end position="109"/>
    </location>
</feature>
<feature type="transmembrane region" description="Helical" evidence="7">
    <location>
        <begin position="12"/>
        <end position="32"/>
    </location>
</feature>
<keyword evidence="5 7" id="KW-1133">Transmembrane helix</keyword>
<accession>A0ABQ5V5I2</accession>
<dbReference type="InterPro" id="IPR004680">
    <property type="entry name" value="Cit_transptr-like_dom"/>
</dbReference>
<comment type="subcellular location">
    <subcellularLocation>
        <location evidence="1">Membrane</location>
        <topology evidence="1">Multi-pass membrane protein</topology>
    </subcellularLocation>
</comment>
<protein>
    <recommendedName>
        <fullName evidence="8">Citrate transporter-like domain-containing protein</fullName>
    </recommendedName>
</protein>
<dbReference type="Pfam" id="PF03600">
    <property type="entry name" value="CitMHS"/>
    <property type="match status" value="1"/>
</dbReference>
<reference evidence="9" key="2">
    <citation type="submission" date="2023-01" db="EMBL/GenBank/DDBJ databases">
        <title>Draft genome sequence of Algimonas porphyrae strain NBRC 108216.</title>
        <authorList>
            <person name="Sun Q."/>
            <person name="Mori K."/>
        </authorList>
    </citation>
    <scope>NUCLEOTIDE SEQUENCE</scope>
    <source>
        <strain evidence="9">NBRC 108216</strain>
    </source>
</reference>
<gene>
    <name evidence="9" type="ORF">GCM10007854_30580</name>
</gene>
<evidence type="ECO:0000256" key="6">
    <source>
        <dbReference type="ARBA" id="ARBA00023136"/>
    </source>
</evidence>
<name>A0ABQ5V5I2_9PROT</name>
<dbReference type="InterPro" id="IPR051679">
    <property type="entry name" value="DASS-Related_Transporters"/>
</dbReference>
<evidence type="ECO:0000313" key="10">
    <source>
        <dbReference type="Proteomes" id="UP001161390"/>
    </source>
</evidence>